<accession>A0A563F1P6</accession>
<reference evidence="2 3" key="1">
    <citation type="submission" date="2019-07" db="EMBL/GenBank/DDBJ databases">
        <title>Lentzea xizangensis sp. nov., isolated from Qinghai-Tibetan Plateau Soils.</title>
        <authorList>
            <person name="Huang J."/>
        </authorList>
    </citation>
    <scope>NUCLEOTIDE SEQUENCE [LARGE SCALE GENOMIC DNA]</scope>
    <source>
        <strain evidence="2 3">FXJ1.1311</strain>
    </source>
</reference>
<proteinExistence type="predicted"/>
<organism evidence="2 3">
    <name type="scientific">Lentzea tibetensis</name>
    <dbReference type="NCBI Taxonomy" id="2591470"/>
    <lineage>
        <taxon>Bacteria</taxon>
        <taxon>Bacillati</taxon>
        <taxon>Actinomycetota</taxon>
        <taxon>Actinomycetes</taxon>
        <taxon>Pseudonocardiales</taxon>
        <taxon>Pseudonocardiaceae</taxon>
        <taxon>Lentzea</taxon>
    </lineage>
</organism>
<sequence>MTENQVGGVREAAQQEGAAVAHHAKEAAGEVSAAAQEQVGQVAREARAQANHVVRDVRDKVADTSRQAARYLDERGARGLLDSAQDFARRRPDAFLLGAAAAGFVVGRVAKSATDQQGKGQHVARRPEPVRPPEAQTRAPSTRVCGRGSRATPMGTTSGWRTR</sequence>
<dbReference type="RefSeq" id="WP_146349254.1">
    <property type="nucleotide sequence ID" value="NZ_VOBR01000002.1"/>
</dbReference>
<evidence type="ECO:0000313" key="2">
    <source>
        <dbReference type="EMBL" id="TWP53658.1"/>
    </source>
</evidence>
<feature type="region of interest" description="Disordered" evidence="1">
    <location>
        <begin position="111"/>
        <end position="163"/>
    </location>
</feature>
<comment type="caution">
    <text evidence="2">The sequence shown here is derived from an EMBL/GenBank/DDBJ whole genome shotgun (WGS) entry which is preliminary data.</text>
</comment>
<protein>
    <submittedName>
        <fullName evidence="2">Uncharacterized protein</fullName>
    </submittedName>
</protein>
<evidence type="ECO:0000313" key="3">
    <source>
        <dbReference type="Proteomes" id="UP000316639"/>
    </source>
</evidence>
<evidence type="ECO:0000256" key="1">
    <source>
        <dbReference type="SAM" id="MobiDB-lite"/>
    </source>
</evidence>
<gene>
    <name evidence="2" type="ORF">FKR81_02535</name>
</gene>
<feature type="compositionally biased region" description="Polar residues" evidence="1">
    <location>
        <begin position="154"/>
        <end position="163"/>
    </location>
</feature>
<feature type="region of interest" description="Disordered" evidence="1">
    <location>
        <begin position="1"/>
        <end position="39"/>
    </location>
</feature>
<name>A0A563F1P6_9PSEU</name>
<keyword evidence="3" id="KW-1185">Reference proteome</keyword>
<dbReference type="OrthoDB" id="3543540at2"/>
<dbReference type="EMBL" id="VOBR01000002">
    <property type="protein sequence ID" value="TWP53658.1"/>
    <property type="molecule type" value="Genomic_DNA"/>
</dbReference>
<dbReference type="AlphaFoldDB" id="A0A563F1P6"/>
<dbReference type="Proteomes" id="UP000316639">
    <property type="component" value="Unassembled WGS sequence"/>
</dbReference>